<dbReference type="Proteomes" id="UP000717696">
    <property type="component" value="Unassembled WGS sequence"/>
</dbReference>
<keyword evidence="2" id="KW-1185">Reference proteome</keyword>
<dbReference type="AlphaFoldDB" id="A0A9P9JDV7"/>
<name>A0A9P9JDV7_9HYPO</name>
<sequence>MLWLRMRCPARSPAPLLACSWSTSYTHHLPTDAPRHPVQGPSSGGGCQAIVSSCCMMAPGWLRLPCIIGLSPSRNLFAARLGVTGIEPSCAAVCPYGVRLR</sequence>
<protein>
    <submittedName>
        <fullName evidence="1">Uncharacterized protein</fullName>
    </submittedName>
</protein>
<comment type="caution">
    <text evidence="1">The sequence shown here is derived from an EMBL/GenBank/DDBJ whole genome shotgun (WGS) entry which is preliminary data.</text>
</comment>
<reference evidence="1" key="1">
    <citation type="journal article" date="2021" name="Nat. Commun.">
        <title>Genetic determinants of endophytism in the Arabidopsis root mycobiome.</title>
        <authorList>
            <person name="Mesny F."/>
            <person name="Miyauchi S."/>
            <person name="Thiergart T."/>
            <person name="Pickel B."/>
            <person name="Atanasova L."/>
            <person name="Karlsson M."/>
            <person name="Huettel B."/>
            <person name="Barry K.W."/>
            <person name="Haridas S."/>
            <person name="Chen C."/>
            <person name="Bauer D."/>
            <person name="Andreopoulos W."/>
            <person name="Pangilinan J."/>
            <person name="LaButti K."/>
            <person name="Riley R."/>
            <person name="Lipzen A."/>
            <person name="Clum A."/>
            <person name="Drula E."/>
            <person name="Henrissat B."/>
            <person name="Kohler A."/>
            <person name="Grigoriev I.V."/>
            <person name="Martin F.M."/>
            <person name="Hacquard S."/>
        </authorList>
    </citation>
    <scope>NUCLEOTIDE SEQUENCE</scope>
    <source>
        <strain evidence="1">MPI-CAGE-AT-0021</strain>
    </source>
</reference>
<accession>A0A9P9JDV7</accession>
<gene>
    <name evidence="1" type="ORF">B0J13DRAFT_22419</name>
</gene>
<dbReference type="EMBL" id="JAGMUU010000001">
    <property type="protein sequence ID" value="KAH7162864.1"/>
    <property type="molecule type" value="Genomic_DNA"/>
</dbReference>
<evidence type="ECO:0000313" key="2">
    <source>
        <dbReference type="Proteomes" id="UP000717696"/>
    </source>
</evidence>
<organism evidence="1 2">
    <name type="scientific">Dactylonectria estremocensis</name>
    <dbReference type="NCBI Taxonomy" id="1079267"/>
    <lineage>
        <taxon>Eukaryota</taxon>
        <taxon>Fungi</taxon>
        <taxon>Dikarya</taxon>
        <taxon>Ascomycota</taxon>
        <taxon>Pezizomycotina</taxon>
        <taxon>Sordariomycetes</taxon>
        <taxon>Hypocreomycetidae</taxon>
        <taxon>Hypocreales</taxon>
        <taxon>Nectriaceae</taxon>
        <taxon>Dactylonectria</taxon>
    </lineage>
</organism>
<evidence type="ECO:0000313" key="1">
    <source>
        <dbReference type="EMBL" id="KAH7162864.1"/>
    </source>
</evidence>
<proteinExistence type="predicted"/>